<evidence type="ECO:0000256" key="1">
    <source>
        <dbReference type="SAM" id="MobiDB-lite"/>
    </source>
</evidence>
<evidence type="ECO:0000256" key="2">
    <source>
        <dbReference type="SAM" id="Phobius"/>
    </source>
</evidence>
<feature type="transmembrane region" description="Helical" evidence="2">
    <location>
        <begin position="341"/>
        <end position="362"/>
    </location>
</feature>
<comment type="caution">
    <text evidence="3">The sequence shown here is derived from an EMBL/GenBank/DDBJ whole genome shotgun (WGS) entry which is preliminary data.</text>
</comment>
<accession>A0A2T6GBL6</accession>
<gene>
    <name evidence="3" type="ORF">C5U62_30900</name>
</gene>
<evidence type="ECO:0000313" key="3">
    <source>
        <dbReference type="EMBL" id="PUA41545.1"/>
    </source>
</evidence>
<keyword evidence="2" id="KW-1133">Transmembrane helix</keyword>
<dbReference type="PANTHER" id="PTHR10728:SF40">
    <property type="entry name" value="PATATIN FAMILY PROTEIN"/>
    <property type="match status" value="1"/>
</dbReference>
<dbReference type="RefSeq" id="WP_108546331.1">
    <property type="nucleotide sequence ID" value="NZ_PYJM01000011.1"/>
</dbReference>
<feature type="transmembrane region" description="Helical" evidence="2">
    <location>
        <begin position="222"/>
        <end position="243"/>
    </location>
</feature>
<evidence type="ECO:0000313" key="4">
    <source>
        <dbReference type="Proteomes" id="UP000244178"/>
    </source>
</evidence>
<dbReference type="PANTHER" id="PTHR10728">
    <property type="entry name" value="CYTOSOLIC PHOSPHOLIPASE A2"/>
    <property type="match status" value="1"/>
</dbReference>
<proteinExistence type="predicted"/>
<dbReference type="GO" id="GO:0004623">
    <property type="term" value="F:phospholipase A2 activity"/>
    <property type="evidence" value="ECO:0007669"/>
    <property type="project" value="TreeGrafter"/>
</dbReference>
<dbReference type="Gene3D" id="3.40.1090.10">
    <property type="entry name" value="Cytosolic phospholipase A2 catalytic domain"/>
    <property type="match status" value="2"/>
</dbReference>
<name>A0A2T6GBL6_9PSED</name>
<feature type="transmembrane region" description="Helical" evidence="2">
    <location>
        <begin position="197"/>
        <end position="216"/>
    </location>
</feature>
<organism evidence="3 4">
    <name type="scientific">Pseudomonas protegens</name>
    <dbReference type="NCBI Taxonomy" id="380021"/>
    <lineage>
        <taxon>Bacteria</taxon>
        <taxon>Pseudomonadati</taxon>
        <taxon>Pseudomonadota</taxon>
        <taxon>Gammaproteobacteria</taxon>
        <taxon>Pseudomonadales</taxon>
        <taxon>Pseudomonadaceae</taxon>
        <taxon>Pseudomonas</taxon>
    </lineage>
</organism>
<feature type="transmembrane region" description="Helical" evidence="2">
    <location>
        <begin position="444"/>
        <end position="463"/>
    </location>
</feature>
<feature type="transmembrane region" description="Helical" evidence="2">
    <location>
        <begin position="405"/>
        <end position="432"/>
    </location>
</feature>
<feature type="transmembrane region" description="Helical" evidence="2">
    <location>
        <begin position="263"/>
        <end position="280"/>
    </location>
</feature>
<dbReference type="GO" id="GO:0046475">
    <property type="term" value="P:glycerophospholipid catabolic process"/>
    <property type="evidence" value="ECO:0007669"/>
    <property type="project" value="TreeGrafter"/>
</dbReference>
<keyword evidence="2" id="KW-0812">Transmembrane</keyword>
<feature type="transmembrane region" description="Helical" evidence="2">
    <location>
        <begin position="286"/>
        <end position="304"/>
    </location>
</feature>
<dbReference type="AlphaFoldDB" id="A0A2T6GBL6"/>
<reference evidence="3 4" key="1">
    <citation type="submission" date="2018-03" db="EMBL/GenBank/DDBJ databases">
        <title>Draft genome sequence of the plant growth promoting rhizobacterium Pseudomonas protegens strain BNJ-SS-45 isolated from wheat (Triticum aestivum) rhizosphere.</title>
        <authorList>
            <person name="Bajpai A."/>
            <person name="Shende K."/>
            <person name="Meena N."/>
            <person name="Upadhyayula S.R."/>
            <person name="Suravajhala P."/>
            <person name="Medicherla K.M."/>
            <person name="Johri B.N."/>
        </authorList>
    </citation>
    <scope>NUCLEOTIDE SEQUENCE [LARGE SCALE GENOMIC DNA]</scope>
    <source>
        <strain evidence="3 4">BNJ-SS-45</strain>
    </source>
</reference>
<keyword evidence="2" id="KW-0472">Membrane</keyword>
<evidence type="ECO:0008006" key="5">
    <source>
        <dbReference type="Google" id="ProtNLM"/>
    </source>
</evidence>
<dbReference type="SUPFAM" id="SSF52151">
    <property type="entry name" value="FabD/lysophospholipase-like"/>
    <property type="match status" value="1"/>
</dbReference>
<dbReference type="InterPro" id="IPR016035">
    <property type="entry name" value="Acyl_Trfase/lysoPLipase"/>
</dbReference>
<protein>
    <recommendedName>
        <fullName evidence="5">PNPLA domain-containing protein</fullName>
    </recommendedName>
</protein>
<feature type="transmembrane region" description="Helical" evidence="2">
    <location>
        <begin position="368"/>
        <end position="384"/>
    </location>
</feature>
<dbReference type="EMBL" id="PYJM01000011">
    <property type="protein sequence ID" value="PUA41545.1"/>
    <property type="molecule type" value="Genomic_DNA"/>
</dbReference>
<sequence>MTPDENPYQIEHQRIRFRRLSLGQEAPGHTPAARGNWGLALSGGGIRSATFCLGVLQALARAPAPSASTRPAPPATDADADADADAEPSLLSRIDYLSTVSGGGYIGSFFSSLFLPGRLRPAAPQDPVGQAARDAYQALRFEPPGRISTGVDYARQPPGQGPTAWLRENGRYLTPTGSGDMLYALAMTWRNWLSLQAMIGLPILLVLSLLTLFQVLSHASLLLWPLMAGVLFALPCAVAYWLIIPQGDLDRPPSMGNAAYRSMLGVVGGLWLCGALAYWLAQWHAVGALTLAGALVGSGALLITRQLVRHLADNRDPTKDNACANSVRNYRIQITRALGRAMAAVAVLGFLALLVTAAQALYRYLHDLRALGSLLLLIAGVWLVRRLALLKDEKNLPGWMHKLPLEVLALLAGGLLLSLLCLCWGLLVQWIAYDGGVIAGDHAVAWRLAALSLLAALLTHLSGRFIGFLNTSSLQAFYSARLTRAYLGASNGRRFNGPAQQRRTYMSVAEPMASDDLSLQQYYASPSAGPVHLINVTMNLTVDPAEQLVQRDRKGKPLCIAPNWAPDNPAPTSACPAERYLLDGQAYRRDLDHGPASEIMRPLTLGQWIGVSGAAFSTGLGRATSLGMSLVLGLANVRLGIWWPSHFLDPGQSHWVPRDLKPWIRYSTQAYLFYELTARFHGYRRDYQYLSDGGHFENTGTYELLRQGRKVELIITCDSGCDPDYQFDDLANLVRLARIDQALEIREDPGVLSHPQLKTVFASLEEFRQTPSADNQKCALLLNVHAHSPGRDDDLCQTPHCRILVLKPRLIAGLTPDVVNYARANPSFPNQSTVDQFFDEAQFESYRQLGLGIGQQLFGTQCRPSAIAQALWRYLQ</sequence>
<dbReference type="GO" id="GO:0005829">
    <property type="term" value="C:cytosol"/>
    <property type="evidence" value="ECO:0007669"/>
    <property type="project" value="TreeGrafter"/>
</dbReference>
<dbReference type="Proteomes" id="UP000244178">
    <property type="component" value="Unassembled WGS sequence"/>
</dbReference>
<feature type="region of interest" description="Disordered" evidence="1">
    <location>
        <begin position="64"/>
        <end position="84"/>
    </location>
</feature>